<evidence type="ECO:0000256" key="1">
    <source>
        <dbReference type="SAM" id="Phobius"/>
    </source>
</evidence>
<keyword evidence="3" id="KW-1185">Reference proteome</keyword>
<name>A0A8S8XFN0_9PROT</name>
<comment type="caution">
    <text evidence="2">The sequence shown here is derived from an EMBL/GenBank/DDBJ whole genome shotgun (WGS) entry which is preliminary data.</text>
</comment>
<protein>
    <submittedName>
        <fullName evidence="2">Uncharacterized protein</fullName>
    </submittedName>
</protein>
<dbReference type="RefSeq" id="WP_420244904.1">
    <property type="nucleotide sequence ID" value="NZ_BOPV01000001.1"/>
</dbReference>
<keyword evidence="1" id="KW-0812">Transmembrane</keyword>
<keyword evidence="1" id="KW-1133">Transmembrane helix</keyword>
<keyword evidence="1" id="KW-0472">Membrane</keyword>
<dbReference type="Proteomes" id="UP000681075">
    <property type="component" value="Unassembled WGS sequence"/>
</dbReference>
<dbReference type="AlphaFoldDB" id="A0A8S8XFN0"/>
<accession>A0A8S8XFN0</accession>
<evidence type="ECO:0000313" key="2">
    <source>
        <dbReference type="EMBL" id="GIL41424.1"/>
    </source>
</evidence>
<evidence type="ECO:0000313" key="3">
    <source>
        <dbReference type="Proteomes" id="UP000681075"/>
    </source>
</evidence>
<reference evidence="2" key="1">
    <citation type="submission" date="2021-02" db="EMBL/GenBank/DDBJ databases">
        <title>Genome sequence of Rhodospirillales sp. strain TMPK1 isolated from soil.</title>
        <authorList>
            <person name="Nakai R."/>
            <person name="Kusada H."/>
            <person name="Tamaki H."/>
        </authorList>
    </citation>
    <scope>NUCLEOTIDE SEQUENCE</scope>
    <source>
        <strain evidence="2">TMPK1</strain>
    </source>
</reference>
<sequence length="92" mass="10782">MIKIILVIALVVILAIRATWRARWLNRTFSGPELVEYQERSMTYFVEPLQKKLLNFADTAWFILTAVLIITVLASVYLRWIRDDGEKVQGER</sequence>
<gene>
    <name evidence="2" type="ORF">TMPK1_36610</name>
</gene>
<feature type="transmembrane region" description="Helical" evidence="1">
    <location>
        <begin position="59"/>
        <end position="78"/>
    </location>
</feature>
<dbReference type="EMBL" id="BOPV01000001">
    <property type="protein sequence ID" value="GIL41424.1"/>
    <property type="molecule type" value="Genomic_DNA"/>
</dbReference>
<proteinExistence type="predicted"/>
<organism evidence="2 3">
    <name type="scientific">Roseiterribacter gracilis</name>
    <dbReference type="NCBI Taxonomy" id="2812848"/>
    <lineage>
        <taxon>Bacteria</taxon>
        <taxon>Pseudomonadati</taxon>
        <taxon>Pseudomonadota</taxon>
        <taxon>Alphaproteobacteria</taxon>
        <taxon>Rhodospirillales</taxon>
        <taxon>Roseiterribacteraceae</taxon>
        <taxon>Roseiterribacter</taxon>
    </lineage>
</organism>